<dbReference type="Pfam" id="PF00208">
    <property type="entry name" value="ELFV_dehydrog"/>
    <property type="match status" value="2"/>
</dbReference>
<dbReference type="InterPro" id="IPR046346">
    <property type="entry name" value="Aminoacid_DH-like_N_sf"/>
</dbReference>
<feature type="domain" description="Glutamate/phenylalanine/leucine/valine/L-tryptophan dehydrogenase C-terminal" evidence="7">
    <location>
        <begin position="247"/>
        <end position="660"/>
    </location>
</feature>
<evidence type="ECO:0000256" key="4">
    <source>
        <dbReference type="ARBA" id="ARBA00047867"/>
    </source>
</evidence>
<evidence type="ECO:0000259" key="7">
    <source>
        <dbReference type="SMART" id="SM00839"/>
    </source>
</evidence>
<comment type="catalytic activity">
    <reaction evidence="5">
        <text>L-glutamate + NADP(+) + H2O = 2-oxoglutarate + NH4(+) + NADPH + H(+)</text>
        <dbReference type="Rhea" id="RHEA:11612"/>
        <dbReference type="ChEBI" id="CHEBI:15377"/>
        <dbReference type="ChEBI" id="CHEBI:15378"/>
        <dbReference type="ChEBI" id="CHEBI:16810"/>
        <dbReference type="ChEBI" id="CHEBI:28938"/>
        <dbReference type="ChEBI" id="CHEBI:29985"/>
        <dbReference type="ChEBI" id="CHEBI:57783"/>
        <dbReference type="ChEBI" id="CHEBI:58349"/>
        <dbReference type="EC" id="1.4.1.3"/>
    </reaction>
</comment>
<accession>A0A8S4F5J2</accession>
<dbReference type="SUPFAM" id="SSF53223">
    <property type="entry name" value="Aminoacid dehydrogenase-like, N-terminal domain"/>
    <property type="match status" value="1"/>
</dbReference>
<dbReference type="Gene3D" id="3.40.50.720">
    <property type="entry name" value="NAD(P)-binding Rossmann-like Domain"/>
    <property type="match status" value="2"/>
</dbReference>
<dbReference type="PANTHER" id="PTHR11606:SF7">
    <property type="entry name" value="GLUTAMATE DEHYDROGENASE"/>
    <property type="match status" value="1"/>
</dbReference>
<comment type="similarity">
    <text evidence="1 6">Belongs to the Glu/Leu/Phe/Val dehydrogenases family.</text>
</comment>
<gene>
    <name evidence="8" type="ORF">PLXY2_LOCUS7695</name>
</gene>
<keyword evidence="9" id="KW-1185">Reference proteome</keyword>
<organism evidence="8 9">
    <name type="scientific">Plutella xylostella</name>
    <name type="common">Diamondback moth</name>
    <name type="synonym">Plutella maculipennis</name>
    <dbReference type="NCBI Taxonomy" id="51655"/>
    <lineage>
        <taxon>Eukaryota</taxon>
        <taxon>Metazoa</taxon>
        <taxon>Ecdysozoa</taxon>
        <taxon>Arthropoda</taxon>
        <taxon>Hexapoda</taxon>
        <taxon>Insecta</taxon>
        <taxon>Pterygota</taxon>
        <taxon>Neoptera</taxon>
        <taxon>Endopterygota</taxon>
        <taxon>Lepidoptera</taxon>
        <taxon>Glossata</taxon>
        <taxon>Ditrysia</taxon>
        <taxon>Yponomeutoidea</taxon>
        <taxon>Plutellidae</taxon>
        <taxon>Plutella</taxon>
    </lineage>
</organism>
<dbReference type="EMBL" id="CAJHNJ030000027">
    <property type="protein sequence ID" value="CAG9122726.1"/>
    <property type="molecule type" value="Genomic_DNA"/>
</dbReference>
<dbReference type="InterPro" id="IPR036291">
    <property type="entry name" value="NAD(P)-bd_dom_sf"/>
</dbReference>
<dbReference type="SUPFAM" id="SSF51735">
    <property type="entry name" value="NAD(P)-binding Rossmann-fold domains"/>
    <property type="match status" value="2"/>
</dbReference>
<dbReference type="Pfam" id="PF02812">
    <property type="entry name" value="ELFV_dehydrog_N"/>
    <property type="match status" value="1"/>
</dbReference>
<comment type="caution">
    <text evidence="8">The sequence shown here is derived from an EMBL/GenBank/DDBJ whole genome shotgun (WGS) entry which is preliminary data.</text>
</comment>
<evidence type="ECO:0000256" key="1">
    <source>
        <dbReference type="ARBA" id="ARBA00006382"/>
    </source>
</evidence>
<name>A0A8S4F5J2_PLUXY</name>
<dbReference type="InterPro" id="IPR006097">
    <property type="entry name" value="Glu/Leu/Phe/Val/Trp_DH_dimer"/>
</dbReference>
<evidence type="ECO:0000313" key="8">
    <source>
        <dbReference type="EMBL" id="CAG9122726.1"/>
    </source>
</evidence>
<dbReference type="GO" id="GO:0004352">
    <property type="term" value="F:glutamate dehydrogenase (NAD+) activity"/>
    <property type="evidence" value="ECO:0007669"/>
    <property type="project" value="TreeGrafter"/>
</dbReference>
<evidence type="ECO:0000256" key="6">
    <source>
        <dbReference type="RuleBase" id="RU004417"/>
    </source>
</evidence>
<dbReference type="PROSITE" id="PS00074">
    <property type="entry name" value="GLFV_DEHYDROGENASE"/>
    <property type="match status" value="1"/>
</dbReference>
<dbReference type="EC" id="1.4.1.3" evidence="2"/>
<dbReference type="InterPro" id="IPR006095">
    <property type="entry name" value="Glu/Leu/Phe/Val/Trp_DH"/>
</dbReference>
<dbReference type="SMART" id="SM00839">
    <property type="entry name" value="ELFV_dehydrog"/>
    <property type="match status" value="1"/>
</dbReference>
<keyword evidence="3 6" id="KW-0560">Oxidoreductase</keyword>
<dbReference type="Gene3D" id="3.40.50.10860">
    <property type="entry name" value="Leucine Dehydrogenase, chain A, domain 1"/>
    <property type="match status" value="1"/>
</dbReference>
<evidence type="ECO:0000256" key="3">
    <source>
        <dbReference type="ARBA" id="ARBA00023002"/>
    </source>
</evidence>
<dbReference type="GO" id="GO:0005739">
    <property type="term" value="C:mitochondrion"/>
    <property type="evidence" value="ECO:0007669"/>
    <property type="project" value="TreeGrafter"/>
</dbReference>
<dbReference type="AlphaFoldDB" id="A0A8S4F5J2"/>
<dbReference type="Gene3D" id="1.10.287.140">
    <property type="match status" value="1"/>
</dbReference>
<reference evidence="8" key="1">
    <citation type="submission" date="2020-11" db="EMBL/GenBank/DDBJ databases">
        <authorList>
            <person name="Whiteford S."/>
        </authorList>
    </citation>
    <scope>NUCLEOTIDE SEQUENCE</scope>
</reference>
<evidence type="ECO:0000313" key="9">
    <source>
        <dbReference type="Proteomes" id="UP000653454"/>
    </source>
</evidence>
<dbReference type="InterPro" id="IPR033524">
    <property type="entry name" value="Glu/Leu/Phe/Val_DH_AS"/>
</dbReference>
<dbReference type="GO" id="GO:0006538">
    <property type="term" value="P:L-glutamate catabolic process"/>
    <property type="evidence" value="ECO:0007669"/>
    <property type="project" value="TreeGrafter"/>
</dbReference>
<dbReference type="Proteomes" id="UP000653454">
    <property type="component" value="Unassembled WGS sequence"/>
</dbReference>
<comment type="catalytic activity">
    <reaction evidence="4">
        <text>L-glutamate + NAD(+) + H2O = 2-oxoglutarate + NH4(+) + NADH + H(+)</text>
        <dbReference type="Rhea" id="RHEA:15133"/>
        <dbReference type="ChEBI" id="CHEBI:15377"/>
        <dbReference type="ChEBI" id="CHEBI:15378"/>
        <dbReference type="ChEBI" id="CHEBI:16810"/>
        <dbReference type="ChEBI" id="CHEBI:28938"/>
        <dbReference type="ChEBI" id="CHEBI:29985"/>
        <dbReference type="ChEBI" id="CHEBI:57540"/>
        <dbReference type="ChEBI" id="CHEBI:57945"/>
        <dbReference type="EC" id="1.4.1.3"/>
    </reaction>
</comment>
<dbReference type="PRINTS" id="PR00082">
    <property type="entry name" value="GLFDHDRGNASE"/>
</dbReference>
<dbReference type="PANTHER" id="PTHR11606">
    <property type="entry name" value="GLUTAMATE DEHYDROGENASE"/>
    <property type="match status" value="1"/>
</dbReference>
<evidence type="ECO:0000256" key="5">
    <source>
        <dbReference type="ARBA" id="ARBA00048577"/>
    </source>
</evidence>
<evidence type="ECO:0000256" key="2">
    <source>
        <dbReference type="ARBA" id="ARBA00012889"/>
    </source>
</evidence>
<proteinExistence type="inferred from homology"/>
<sequence length="663" mass="72900">MSCTIAKYSRYKFFKHIFGPMKSFRRNYDIPEHLKSVATDKDPSFYRMVEYFYHNAVKIVEPSLECHLKQMRPHFSEKKVKNRVAGILKVMGSCNSSLQFEFPLQRKSGEYEIIHGYRSQHSVHRLPCKGGIRYSDRVEMEEVKALAALMTYKCACSSIPFGGAKGGVAIDPKKYTSGELQRITRRYTLELAKKNYIGAGIDVPAPDVNTSGREMSWIVDTYIKTLGYRDINAAACVTGKPINGGGVRGRVEATGRGLFLTIKHFIDDEHFTQLLKIEPGLQGKTAIVQGYGNVGSWAAMYLQQSGVKIIGVCEADCNLVAEEGIDTKALYDYKAGNKGSAKGFPGAKESGPELLFQQCDILVLAALEKSVDQDTAAKINCKFLFLTVHYGSGNLSKKAILLYSEKPVAFIVYITAHAELVPLGCPLLARVLSDISEAILHTGDTGHLSQPFNFLRIPTYKSGNKGSAKGFPGAKESGPELLFQQCDILVLAALEKSVDQDTAAKINCKIIGEGANGPVTPAADTVLRQREILSLPDLLANAGGVTVSYFEFLKNLNHVSFGKLSIKFWRDSNTALLDSVESSLKAASIDARMCPTPVFETMMCGANEEHIVNSGLEYSMHKACQNVKNACLKHNLGLDLRTAAYITSIERIFVTYDEHGLAM</sequence>
<dbReference type="InterPro" id="IPR006096">
    <property type="entry name" value="Glu/Leu/Phe/Val/Trp_DH_C"/>
</dbReference>
<protein>
    <recommendedName>
        <fullName evidence="2">glutamate dehydrogenase [NAD(P)(+)]</fullName>
        <ecNumber evidence="2">1.4.1.3</ecNumber>
    </recommendedName>
</protein>